<dbReference type="SUPFAM" id="SSF50249">
    <property type="entry name" value="Nucleic acid-binding proteins"/>
    <property type="match status" value="1"/>
</dbReference>
<keyword evidence="1" id="KW-0547">Nucleotide-binding</keyword>
<feature type="domain" description="CP-type G" evidence="4">
    <location>
        <begin position="167"/>
        <end position="347"/>
    </location>
</feature>
<dbReference type="CDD" id="cd01854">
    <property type="entry name" value="YjeQ_EngC"/>
    <property type="match status" value="1"/>
</dbReference>
<comment type="caution">
    <text evidence="5">The sequence shown here is derived from an EMBL/GenBank/DDBJ whole genome shotgun (WGS) entry which is preliminary data.</text>
</comment>
<dbReference type="InterPro" id="IPR030378">
    <property type="entry name" value="G_CP_dom"/>
</dbReference>
<dbReference type="InterPro" id="IPR004881">
    <property type="entry name" value="Ribosome_biogen_GTPase_RsgA"/>
</dbReference>
<dbReference type="InterPro" id="IPR027417">
    <property type="entry name" value="P-loop_NTPase"/>
</dbReference>
<dbReference type="InterPro" id="IPR010914">
    <property type="entry name" value="RsgA_GTPase_dom"/>
</dbReference>
<evidence type="ECO:0000256" key="1">
    <source>
        <dbReference type="ARBA" id="ARBA00022741"/>
    </source>
</evidence>
<gene>
    <name evidence="5" type="ORF">Syun_026363</name>
</gene>
<reference evidence="5 6" key="1">
    <citation type="submission" date="2024-01" db="EMBL/GenBank/DDBJ databases">
        <title>Genome assemblies of Stephania.</title>
        <authorList>
            <person name="Yang L."/>
        </authorList>
    </citation>
    <scope>NUCLEOTIDE SEQUENCE [LARGE SCALE GENOMIC DNA]</scope>
    <source>
        <strain evidence="5">YNDBR</strain>
        <tissue evidence="5">Leaf</tissue>
    </source>
</reference>
<dbReference type="PANTHER" id="PTHR32120">
    <property type="entry name" value="SMALL RIBOSOMAL SUBUNIT BIOGENESIS GTPASE RSGA"/>
    <property type="match status" value="1"/>
</dbReference>
<dbReference type="GO" id="GO:0005525">
    <property type="term" value="F:GTP binding"/>
    <property type="evidence" value="ECO:0007669"/>
    <property type="project" value="UniProtKB-KW"/>
</dbReference>
<evidence type="ECO:0000259" key="4">
    <source>
        <dbReference type="PROSITE" id="PS51721"/>
    </source>
</evidence>
<dbReference type="Proteomes" id="UP001420932">
    <property type="component" value="Unassembled WGS sequence"/>
</dbReference>
<dbReference type="Gene3D" id="3.40.50.300">
    <property type="entry name" value="P-loop containing nucleotide triphosphate hydrolases"/>
    <property type="match status" value="1"/>
</dbReference>
<dbReference type="PROSITE" id="PS51721">
    <property type="entry name" value="G_CP"/>
    <property type="match status" value="1"/>
</dbReference>
<dbReference type="PROSITE" id="PS50936">
    <property type="entry name" value="ENGC_GTPASE"/>
    <property type="match status" value="1"/>
</dbReference>
<dbReference type="HAMAP" id="MF_01820">
    <property type="entry name" value="GTPase_RsgA"/>
    <property type="match status" value="1"/>
</dbReference>
<feature type="domain" description="EngC GTPase" evidence="3">
    <location>
        <begin position="176"/>
        <end position="345"/>
    </location>
</feature>
<evidence type="ECO:0000313" key="5">
    <source>
        <dbReference type="EMBL" id="KAK9099318.1"/>
    </source>
</evidence>
<keyword evidence="6" id="KW-1185">Reference proteome</keyword>
<accession>A0AAP0EYX9</accession>
<dbReference type="Gene3D" id="2.40.50.140">
    <property type="entry name" value="Nucleic acid-binding proteins"/>
    <property type="match status" value="1"/>
</dbReference>
<dbReference type="Gene3D" id="1.10.40.50">
    <property type="entry name" value="Probable gtpase engc, domain 3"/>
    <property type="match status" value="1"/>
</dbReference>
<sequence>MANSIISSIFRHRTAPPILLNSISISISAAHRQNLTNPNKKHHHLNQTNKNLLKARQSVKHLSSLAPFLSPSNPPPLTRPDQAVGTVAAAQANFMRVIVESAPAPAPAAVRDDDARARARAGVELLCVVKAVLKKIKRRVLVGDRVMVGAVDWVDGRGMIENVFQRTSEVADPPVANVDHLLVLFSMDQPKVEAFTLTRFLVEAESAGMPLTLAFNKAELVDDETRKAWKIKLREWGYQPLFCSVETGNGLDSLAYILKGQTSVIVGPSGVGKSSLINALRSAQDISAVAYEDSWFTRVEGTRWYEDQRVGEVSSKSGKGKHTTRHVSLLPLTGGGYLADTPGFNQPSLLKVTKKTLPQMFPEIRKMLSESDPSKCAFNDCMHLGEPGCVVKADWERYPYYLQLFDEIKIREEFQLRTIGTKREGDVRYKVGDMGVKQAEPRLEFKKHRRQSRKRINQSILDELDDDEYFTDNEDINLEEDAKVVGRENQ</sequence>
<name>A0AAP0EYX9_9MAGN</name>
<evidence type="ECO:0000256" key="2">
    <source>
        <dbReference type="ARBA" id="ARBA00023134"/>
    </source>
</evidence>
<dbReference type="Pfam" id="PF03193">
    <property type="entry name" value="RsgA_GTPase"/>
    <property type="match status" value="1"/>
</dbReference>
<dbReference type="SUPFAM" id="SSF52540">
    <property type="entry name" value="P-loop containing nucleoside triphosphate hydrolases"/>
    <property type="match status" value="1"/>
</dbReference>
<dbReference type="InterPro" id="IPR012340">
    <property type="entry name" value="NA-bd_OB-fold"/>
</dbReference>
<dbReference type="GO" id="GO:0003924">
    <property type="term" value="F:GTPase activity"/>
    <property type="evidence" value="ECO:0007669"/>
    <property type="project" value="InterPro"/>
</dbReference>
<keyword evidence="2" id="KW-0342">GTP-binding</keyword>
<dbReference type="AlphaFoldDB" id="A0AAP0EYX9"/>
<evidence type="ECO:0000313" key="6">
    <source>
        <dbReference type="Proteomes" id="UP001420932"/>
    </source>
</evidence>
<protein>
    <submittedName>
        <fullName evidence="5">Uncharacterized protein</fullName>
    </submittedName>
</protein>
<proteinExistence type="inferred from homology"/>
<organism evidence="5 6">
    <name type="scientific">Stephania yunnanensis</name>
    <dbReference type="NCBI Taxonomy" id="152371"/>
    <lineage>
        <taxon>Eukaryota</taxon>
        <taxon>Viridiplantae</taxon>
        <taxon>Streptophyta</taxon>
        <taxon>Embryophyta</taxon>
        <taxon>Tracheophyta</taxon>
        <taxon>Spermatophyta</taxon>
        <taxon>Magnoliopsida</taxon>
        <taxon>Ranunculales</taxon>
        <taxon>Menispermaceae</taxon>
        <taxon>Menispermoideae</taxon>
        <taxon>Cissampelideae</taxon>
        <taxon>Stephania</taxon>
    </lineage>
</organism>
<dbReference type="PANTHER" id="PTHR32120:SF11">
    <property type="entry name" value="SMALL RIBOSOMAL SUBUNIT BIOGENESIS GTPASE RSGA 1, MITOCHONDRIAL-RELATED"/>
    <property type="match status" value="1"/>
</dbReference>
<evidence type="ECO:0000259" key="3">
    <source>
        <dbReference type="PROSITE" id="PS50936"/>
    </source>
</evidence>
<dbReference type="NCBIfam" id="TIGR00157">
    <property type="entry name" value="ribosome small subunit-dependent GTPase A"/>
    <property type="match status" value="1"/>
</dbReference>
<dbReference type="EMBL" id="JBBNAF010000011">
    <property type="protein sequence ID" value="KAK9099318.1"/>
    <property type="molecule type" value="Genomic_DNA"/>
</dbReference>